<dbReference type="EMBL" id="CP119901">
    <property type="protein sequence ID" value="WFD22635.1"/>
    <property type="molecule type" value="Genomic_DNA"/>
</dbReference>
<reference evidence="2" key="1">
    <citation type="submission" date="2023-03" db="EMBL/GenBank/DDBJ databases">
        <title>Mating type loci evolution in Malassezia.</title>
        <authorList>
            <person name="Coelho M.A."/>
        </authorList>
    </citation>
    <scope>NUCLEOTIDE SEQUENCE</scope>
    <source>
        <strain evidence="2">CBS 12830</strain>
    </source>
</reference>
<organism evidence="2 3">
    <name type="scientific">Malassezia equina</name>
    <dbReference type="NCBI Taxonomy" id="1381935"/>
    <lineage>
        <taxon>Eukaryota</taxon>
        <taxon>Fungi</taxon>
        <taxon>Dikarya</taxon>
        <taxon>Basidiomycota</taxon>
        <taxon>Ustilaginomycotina</taxon>
        <taxon>Malasseziomycetes</taxon>
        <taxon>Malasseziales</taxon>
        <taxon>Malasseziaceae</taxon>
        <taxon>Malassezia</taxon>
    </lineage>
</organism>
<proteinExistence type="predicted"/>
<keyword evidence="3" id="KW-1185">Reference proteome</keyword>
<feature type="compositionally biased region" description="Low complexity" evidence="1">
    <location>
        <begin position="317"/>
        <end position="328"/>
    </location>
</feature>
<gene>
    <name evidence="2" type="ORF">MEQU1_001309</name>
</gene>
<accession>A0AAF0EBS4</accession>
<feature type="region of interest" description="Disordered" evidence="1">
    <location>
        <begin position="317"/>
        <end position="345"/>
    </location>
</feature>
<dbReference type="GO" id="GO:1990071">
    <property type="term" value="C:TRAPPII protein complex"/>
    <property type="evidence" value="ECO:0007669"/>
    <property type="project" value="InterPro"/>
</dbReference>
<evidence type="ECO:0000313" key="3">
    <source>
        <dbReference type="Proteomes" id="UP001214415"/>
    </source>
</evidence>
<dbReference type="Proteomes" id="UP001214415">
    <property type="component" value="Chromosome 2"/>
</dbReference>
<dbReference type="InterPro" id="IPR024662">
    <property type="entry name" value="Trs65"/>
</dbReference>
<name>A0AAF0EBS4_9BASI</name>
<evidence type="ECO:0000256" key="1">
    <source>
        <dbReference type="SAM" id="MobiDB-lite"/>
    </source>
</evidence>
<protein>
    <submittedName>
        <fullName evidence="2">Uncharacterized protein</fullName>
    </submittedName>
</protein>
<dbReference type="PANTHER" id="PTHR28159">
    <property type="entry name" value="TRAFFICKING PROTEIN PARTICLE COMPLEX II-SPECIFIC SUBUNIT 65"/>
    <property type="match status" value="1"/>
</dbReference>
<dbReference type="PANTHER" id="PTHR28159:SF1">
    <property type="entry name" value="TRAFFICKING PROTEIN PARTICLE COMPLEX II-SPECIFIC SUBUNIT 65"/>
    <property type="match status" value="1"/>
</dbReference>
<dbReference type="GO" id="GO:0005802">
    <property type="term" value="C:trans-Golgi network"/>
    <property type="evidence" value="ECO:0007669"/>
    <property type="project" value="TreeGrafter"/>
</dbReference>
<dbReference type="GO" id="GO:0006891">
    <property type="term" value="P:intra-Golgi vesicle-mediated transport"/>
    <property type="evidence" value="ECO:0007669"/>
    <property type="project" value="InterPro"/>
</dbReference>
<sequence length="803" mass="87363">MHGRVLTPTLAFQEAREACADLAAIFAASELHMAMPEAALLGEQARIHYDEQVRVRLHLRLPSLPSRLPAPREALEKVCVLDAAMRQRLPPSLVALLTALQLRVQTTFHTSSASPLSVYTWQGLGARTDFDLRRWNDTSASDSSVRPLSDDTEPSGMMYDTATKAWHIYWHCDLAISYLNARGSDAELRIDADLCLRLDLGTLAAQSDAPRPQTPFHFTAHSVHPCMVSSDAYMTDADLLGELASSVKIPDETPEQRHDHLASQLTLLPASMLAPGVLGTDVVAPWNEALQLAQRMRRAKELEAVAMASDADIALSSWSSPPKPAASSMLRTSSQPTPGDVRTAPEDAVDVPTLALSGLVALRRTAHVDVSVGSLVTVRMRALPRLYPTQRGARAQLVCVELESTSHNTTLVLHNVSMHILGPAQRSTDASLEPDSDDVHICVEPLGEAHGFPLHLGPHSQHNLLYTVRVQCAYMDANSAVEALSTWMPCRRTRVVLHGTPARNKESTQSTCMSEWNGTMDLRLAQLDVQRAMVAEQAVRRAAGANDASQAAVARTMPAYDRAPPPPPKPWRAWTPITPTTAALTNVRQAPAWSQTDASTPGWDSVVMASAHAAVLAQVDVTQGPSTWGLACVHLHVSLSHLGTQTADVEVRWLADPHTARPGVLLPEHPSVCVGRLAPGQTRAVEISLHVLEAGYHALGHIGVHDRTTGTATWGRRISLRKTAQQRPERGLVQCVAGFPFGEALRCRQNTRTLCLVAGKERAHKLGIDHAAWRRLSRVGTQRAPRGPRHAIYATHFVVEGLL</sequence>
<evidence type="ECO:0000313" key="2">
    <source>
        <dbReference type="EMBL" id="WFD22635.1"/>
    </source>
</evidence>
<dbReference type="AlphaFoldDB" id="A0AAF0EBS4"/>